<feature type="transmembrane region" description="Helical" evidence="2">
    <location>
        <begin position="162"/>
        <end position="184"/>
    </location>
</feature>
<comment type="caution">
    <text evidence="3">The sequence shown here is derived from an EMBL/GenBank/DDBJ whole genome shotgun (WGS) entry which is preliminary data.</text>
</comment>
<evidence type="ECO:0000313" key="4">
    <source>
        <dbReference type="Proteomes" id="UP000193411"/>
    </source>
</evidence>
<sequence length="195" mass="20835">MSSPTNGGPVASLARQYLLLGDFFTYLSIGIISILALMMGLDYVIKTRKAAGVLRHQPKLHSQAATSVSTGQSHSSSADSSPTAASLQPSTQKRAAGTDHGSSLPPGKSSIWQRIWADERRKSVTTVICIFINISIIIMFLAEHPFIKERAPSDAGAAAKSALLDSAVMSLSHKLFCAMVTIAIHQMTNLVLSRN</sequence>
<reference evidence="3 4" key="1">
    <citation type="submission" date="2016-07" db="EMBL/GenBank/DDBJ databases">
        <title>Pervasive Adenine N6-methylation of Active Genes in Fungi.</title>
        <authorList>
            <consortium name="DOE Joint Genome Institute"/>
            <person name="Mondo S.J."/>
            <person name="Dannebaum R.O."/>
            <person name="Kuo R.C."/>
            <person name="Labutti K."/>
            <person name="Haridas S."/>
            <person name="Kuo A."/>
            <person name="Salamov A."/>
            <person name="Ahrendt S.R."/>
            <person name="Lipzen A."/>
            <person name="Sullivan W."/>
            <person name="Andreopoulos W.B."/>
            <person name="Clum A."/>
            <person name="Lindquist E."/>
            <person name="Daum C."/>
            <person name="Ramamoorthy G.K."/>
            <person name="Gryganskyi A."/>
            <person name="Culley D."/>
            <person name="Magnuson J.K."/>
            <person name="James T.Y."/>
            <person name="O'Malley M.A."/>
            <person name="Stajich J.E."/>
            <person name="Spatafora J.W."/>
            <person name="Visel A."/>
            <person name="Grigoriev I.V."/>
        </authorList>
    </citation>
    <scope>NUCLEOTIDE SEQUENCE [LARGE SCALE GENOMIC DNA]</scope>
    <source>
        <strain evidence="3 4">PL171</strain>
    </source>
</reference>
<evidence type="ECO:0000256" key="2">
    <source>
        <dbReference type="SAM" id="Phobius"/>
    </source>
</evidence>
<keyword evidence="2" id="KW-0472">Membrane</keyword>
<keyword evidence="4" id="KW-1185">Reference proteome</keyword>
<keyword evidence="2" id="KW-1133">Transmembrane helix</keyword>
<evidence type="ECO:0000256" key="1">
    <source>
        <dbReference type="SAM" id="MobiDB-lite"/>
    </source>
</evidence>
<name>A0A1Y2H6N3_9FUNG</name>
<gene>
    <name evidence="3" type="ORF">BCR44DRAFT_69367</name>
</gene>
<dbReference type="Proteomes" id="UP000193411">
    <property type="component" value="Unassembled WGS sequence"/>
</dbReference>
<evidence type="ECO:0000313" key="3">
    <source>
        <dbReference type="EMBL" id="ORZ29353.1"/>
    </source>
</evidence>
<accession>A0A1Y2H6N3</accession>
<organism evidence="3 4">
    <name type="scientific">Catenaria anguillulae PL171</name>
    <dbReference type="NCBI Taxonomy" id="765915"/>
    <lineage>
        <taxon>Eukaryota</taxon>
        <taxon>Fungi</taxon>
        <taxon>Fungi incertae sedis</taxon>
        <taxon>Blastocladiomycota</taxon>
        <taxon>Blastocladiomycetes</taxon>
        <taxon>Blastocladiales</taxon>
        <taxon>Catenariaceae</taxon>
        <taxon>Catenaria</taxon>
    </lineage>
</organism>
<dbReference type="EMBL" id="MCFL01000207">
    <property type="protein sequence ID" value="ORZ29353.1"/>
    <property type="molecule type" value="Genomic_DNA"/>
</dbReference>
<feature type="transmembrane region" description="Helical" evidence="2">
    <location>
        <begin position="23"/>
        <end position="45"/>
    </location>
</feature>
<keyword evidence="2" id="KW-0812">Transmembrane</keyword>
<proteinExistence type="predicted"/>
<protein>
    <submittedName>
        <fullName evidence="3">Uncharacterized protein</fullName>
    </submittedName>
</protein>
<feature type="transmembrane region" description="Helical" evidence="2">
    <location>
        <begin position="124"/>
        <end position="142"/>
    </location>
</feature>
<feature type="compositionally biased region" description="Low complexity" evidence="1">
    <location>
        <begin position="67"/>
        <end position="86"/>
    </location>
</feature>
<dbReference type="AlphaFoldDB" id="A0A1Y2H6N3"/>
<feature type="region of interest" description="Disordered" evidence="1">
    <location>
        <begin position="63"/>
        <end position="106"/>
    </location>
</feature>